<dbReference type="RefSeq" id="WP_305751200.1">
    <property type="nucleotide sequence ID" value="NZ_JAUZEE010000013.1"/>
</dbReference>
<reference evidence="1 2" key="1">
    <citation type="submission" date="2023-08" db="EMBL/GenBank/DDBJ databases">
        <authorList>
            <person name="Roldan D.M."/>
            <person name="Menes R.J."/>
        </authorList>
    </citation>
    <scope>NUCLEOTIDE SEQUENCE [LARGE SCALE GENOMIC DNA]</scope>
    <source>
        <strain evidence="1 2">CCM 2812</strain>
    </source>
</reference>
<protein>
    <submittedName>
        <fullName evidence="1">Uncharacterized protein</fullName>
    </submittedName>
</protein>
<comment type="caution">
    <text evidence="1">The sequence shown here is derived from an EMBL/GenBank/DDBJ whole genome shotgun (WGS) entry which is preliminary data.</text>
</comment>
<gene>
    <name evidence="1" type="ORF">Q8X39_18650</name>
</gene>
<organism evidence="1 2">
    <name type="scientific">Leptothrix discophora</name>
    <dbReference type="NCBI Taxonomy" id="89"/>
    <lineage>
        <taxon>Bacteria</taxon>
        <taxon>Pseudomonadati</taxon>
        <taxon>Pseudomonadota</taxon>
        <taxon>Betaproteobacteria</taxon>
        <taxon>Burkholderiales</taxon>
        <taxon>Sphaerotilaceae</taxon>
        <taxon>Leptothrix</taxon>
    </lineage>
</organism>
<dbReference type="Proteomes" id="UP001235760">
    <property type="component" value="Unassembled WGS sequence"/>
</dbReference>
<evidence type="ECO:0000313" key="1">
    <source>
        <dbReference type="EMBL" id="MDP4302662.1"/>
    </source>
</evidence>
<dbReference type="EMBL" id="JAUZEE010000013">
    <property type="protein sequence ID" value="MDP4302662.1"/>
    <property type="molecule type" value="Genomic_DNA"/>
</dbReference>
<accession>A0ABT9G861</accession>
<keyword evidence="2" id="KW-1185">Reference proteome</keyword>
<proteinExistence type="predicted"/>
<evidence type="ECO:0000313" key="2">
    <source>
        <dbReference type="Proteomes" id="UP001235760"/>
    </source>
</evidence>
<sequence>MIQTSGDANQHSLWTSGNGLGAKFTMAAWPYEQNSQQLSQAVIVNPDNAAMCADTVLLIAARRSQPS</sequence>
<name>A0ABT9G861_LEPDI</name>